<accession>A0A1H8IBI8</accession>
<name>A0A1H8IBI8_9PROT</name>
<dbReference type="Proteomes" id="UP000183898">
    <property type="component" value="Unassembled WGS sequence"/>
</dbReference>
<organism evidence="1 2">
    <name type="scientific">Nitrosospira multiformis</name>
    <dbReference type="NCBI Taxonomy" id="1231"/>
    <lineage>
        <taxon>Bacteria</taxon>
        <taxon>Pseudomonadati</taxon>
        <taxon>Pseudomonadota</taxon>
        <taxon>Betaproteobacteria</taxon>
        <taxon>Nitrosomonadales</taxon>
        <taxon>Nitrosomonadaceae</taxon>
        <taxon>Nitrosospira</taxon>
    </lineage>
</organism>
<evidence type="ECO:0000313" key="1">
    <source>
        <dbReference type="EMBL" id="SEN66163.1"/>
    </source>
</evidence>
<protein>
    <submittedName>
        <fullName evidence="1">Uncharacterized protein</fullName>
    </submittedName>
</protein>
<reference evidence="1 2" key="1">
    <citation type="submission" date="2016-10" db="EMBL/GenBank/DDBJ databases">
        <authorList>
            <person name="de Groot N.N."/>
        </authorList>
    </citation>
    <scope>NUCLEOTIDE SEQUENCE [LARGE SCALE GENOMIC DNA]</scope>
    <source>
        <strain evidence="1 2">Nl18</strain>
    </source>
</reference>
<gene>
    <name evidence="1" type="ORF">SAMN05216404_10640</name>
</gene>
<proteinExistence type="predicted"/>
<evidence type="ECO:0000313" key="2">
    <source>
        <dbReference type="Proteomes" id="UP000183898"/>
    </source>
</evidence>
<dbReference type="EMBL" id="FOCT01000006">
    <property type="protein sequence ID" value="SEN66163.1"/>
    <property type="molecule type" value="Genomic_DNA"/>
</dbReference>
<dbReference type="AlphaFoldDB" id="A0A1H8IBI8"/>
<sequence>MVAVAAGEDPLPEVPVSRINAVSGVKTGSVRCAFPGTLLVPNGSK</sequence>